<dbReference type="EMBL" id="JAUCMV010000003">
    <property type="protein sequence ID" value="KAK0411700.1"/>
    <property type="molecule type" value="Genomic_DNA"/>
</dbReference>
<name>A0AA39HTC3_9BILA</name>
<accession>A0AA39HTC3</accession>
<keyword evidence="3" id="KW-1185">Reference proteome</keyword>
<dbReference type="AlphaFoldDB" id="A0AA39HTC3"/>
<keyword evidence="1" id="KW-0732">Signal</keyword>
<protein>
    <recommendedName>
        <fullName evidence="4">Secreted protein</fullName>
    </recommendedName>
</protein>
<evidence type="ECO:0000313" key="3">
    <source>
        <dbReference type="Proteomes" id="UP001175271"/>
    </source>
</evidence>
<evidence type="ECO:0000256" key="1">
    <source>
        <dbReference type="SAM" id="SignalP"/>
    </source>
</evidence>
<organism evidence="2 3">
    <name type="scientific">Steinernema hermaphroditum</name>
    <dbReference type="NCBI Taxonomy" id="289476"/>
    <lineage>
        <taxon>Eukaryota</taxon>
        <taxon>Metazoa</taxon>
        <taxon>Ecdysozoa</taxon>
        <taxon>Nematoda</taxon>
        <taxon>Chromadorea</taxon>
        <taxon>Rhabditida</taxon>
        <taxon>Tylenchina</taxon>
        <taxon>Panagrolaimomorpha</taxon>
        <taxon>Strongyloidoidea</taxon>
        <taxon>Steinernematidae</taxon>
        <taxon>Steinernema</taxon>
    </lineage>
</organism>
<sequence length="307" mass="36206">MRIFLLLLTVAVVDLAAARRMPEFQDELLGRLIVSKKKFPFLTPQHHPEQAHVYPTDQQLRVIRDAVGGPRQFALRFKRSFDDTDEDGFPMDPSAAFGWFETFQRFLGKFLKFEFSYEVLNSTTIDPASLPFDKINQDAYFKAMVIDKDMMRPYLENEFNPRMRNISAHEKPWLPAEKLIQEMKECLYFKYGSASDEDFKYDKNTGGTMVYYKVTCMRVKDSYYVGLSTYDNNFVLHDIEHVDVVQSGWSFLGVGKSKTKIERWFEKRYVTLNDLKQLLDFIMRDFAERIRMEYRQYLQAANIPVPE</sequence>
<feature type="signal peptide" evidence="1">
    <location>
        <begin position="1"/>
        <end position="18"/>
    </location>
</feature>
<comment type="caution">
    <text evidence="2">The sequence shown here is derived from an EMBL/GenBank/DDBJ whole genome shotgun (WGS) entry which is preliminary data.</text>
</comment>
<dbReference type="Proteomes" id="UP001175271">
    <property type="component" value="Unassembled WGS sequence"/>
</dbReference>
<feature type="chain" id="PRO_5041356520" description="Secreted protein" evidence="1">
    <location>
        <begin position="19"/>
        <end position="307"/>
    </location>
</feature>
<gene>
    <name evidence="2" type="ORF">QR680_005791</name>
</gene>
<reference evidence="2" key="1">
    <citation type="submission" date="2023-06" db="EMBL/GenBank/DDBJ databases">
        <title>Genomic analysis of the entomopathogenic nematode Steinernema hermaphroditum.</title>
        <authorList>
            <person name="Schwarz E.M."/>
            <person name="Heppert J.K."/>
            <person name="Baniya A."/>
            <person name="Schwartz H.T."/>
            <person name="Tan C.-H."/>
            <person name="Antoshechkin I."/>
            <person name="Sternberg P.W."/>
            <person name="Goodrich-Blair H."/>
            <person name="Dillman A.R."/>
        </authorList>
    </citation>
    <scope>NUCLEOTIDE SEQUENCE</scope>
    <source>
        <strain evidence="2">PS9179</strain>
        <tissue evidence="2">Whole animal</tissue>
    </source>
</reference>
<evidence type="ECO:0000313" key="2">
    <source>
        <dbReference type="EMBL" id="KAK0411700.1"/>
    </source>
</evidence>
<evidence type="ECO:0008006" key="4">
    <source>
        <dbReference type="Google" id="ProtNLM"/>
    </source>
</evidence>
<proteinExistence type="predicted"/>